<dbReference type="Pfam" id="PF12833">
    <property type="entry name" value="HTH_18"/>
    <property type="match status" value="1"/>
</dbReference>
<dbReference type="PANTHER" id="PTHR30146">
    <property type="entry name" value="LACI-RELATED TRANSCRIPTIONAL REPRESSOR"/>
    <property type="match status" value="1"/>
</dbReference>
<dbReference type="InterPro" id="IPR018062">
    <property type="entry name" value="HTH_AraC-typ_CS"/>
</dbReference>
<feature type="domain" description="HTH araC/xylS-type" evidence="4">
    <location>
        <begin position="287"/>
        <end position="385"/>
    </location>
</feature>
<dbReference type="PANTHER" id="PTHR30146:SF24">
    <property type="entry name" value="XYLOSE OPERON REGULATORY PROTEIN"/>
    <property type="match status" value="1"/>
</dbReference>
<protein>
    <submittedName>
        <fullName evidence="5">Xylose operon regulatory protein</fullName>
    </submittedName>
</protein>
<proteinExistence type="predicted"/>
<dbReference type="InterPro" id="IPR009057">
    <property type="entry name" value="Homeodomain-like_sf"/>
</dbReference>
<reference evidence="5 6" key="1">
    <citation type="submission" date="2019-02" db="EMBL/GenBank/DDBJ databases">
        <title>Deep-cultivation of Planctomycetes and their phenomic and genomic characterization uncovers novel biology.</title>
        <authorList>
            <person name="Wiegand S."/>
            <person name="Jogler M."/>
            <person name="Boedeker C."/>
            <person name="Pinto D."/>
            <person name="Vollmers J."/>
            <person name="Rivas-Marin E."/>
            <person name="Kohn T."/>
            <person name="Peeters S.H."/>
            <person name="Heuer A."/>
            <person name="Rast P."/>
            <person name="Oberbeckmann S."/>
            <person name="Bunk B."/>
            <person name="Jeske O."/>
            <person name="Meyerdierks A."/>
            <person name="Storesund J.E."/>
            <person name="Kallscheuer N."/>
            <person name="Luecker S."/>
            <person name="Lage O.M."/>
            <person name="Pohl T."/>
            <person name="Merkel B.J."/>
            <person name="Hornburger P."/>
            <person name="Mueller R.-W."/>
            <person name="Bruemmer F."/>
            <person name="Labrenz M."/>
            <person name="Spormann A.M."/>
            <person name="Op Den Camp H."/>
            <person name="Overmann J."/>
            <person name="Amann R."/>
            <person name="Jetten M.S.M."/>
            <person name="Mascher T."/>
            <person name="Medema M.H."/>
            <person name="Devos D.P."/>
            <person name="Kaster A.-K."/>
            <person name="Ovreas L."/>
            <person name="Rohde M."/>
            <person name="Galperin M.Y."/>
            <person name="Jogler C."/>
        </authorList>
    </citation>
    <scope>NUCLEOTIDE SEQUENCE [LARGE SCALE GENOMIC DNA]</scope>
    <source>
        <strain evidence="5 6">Enr8</strain>
    </source>
</reference>
<dbReference type="SUPFAM" id="SSF53822">
    <property type="entry name" value="Periplasmic binding protein-like I"/>
    <property type="match status" value="1"/>
</dbReference>
<dbReference type="Gene3D" id="1.10.10.60">
    <property type="entry name" value="Homeodomain-like"/>
    <property type="match status" value="1"/>
</dbReference>
<sequence length="389" mass="43100">MWQHKQTVLLLIESSRGYGRGLLRGVADYCRIYGNWQVIHVERTMNEQLPTDMGDWKLDGILARAEQRSISDEIDALGVPTVDLRGSYVPKHGVSLDSDPVACAEMALQHFQQRGLRDVAFCGYDGVDFSDARGTAFVEIAQRNGCRCHSFASSAVRYSRISRELLAEGDDSDLVQWLKTLPAPCGVFACNDVRGRQTLRACAEAGIAVPEQLSLVGVDNDDAICDLAIPTISSIEPDTHRIGFQGATYLAELMKGGKAARRTYVPPKQVVVRASSDFVAIGDPETARILNYIGRHACDGLTVEMLCEQFRLSRSSLERRLRKALGRNAKAEIDRVRIERAKLLLRETDRKLLAVANHVAYSSAAKFVVAFKRITGVTPGEFRNQFQRG</sequence>
<gene>
    <name evidence="5" type="primary">xylR_9</name>
    <name evidence="5" type="ORF">Enr8_37300</name>
</gene>
<dbReference type="GO" id="GO:0000976">
    <property type="term" value="F:transcription cis-regulatory region binding"/>
    <property type="evidence" value="ECO:0007669"/>
    <property type="project" value="TreeGrafter"/>
</dbReference>
<keyword evidence="1" id="KW-0805">Transcription regulation</keyword>
<evidence type="ECO:0000259" key="4">
    <source>
        <dbReference type="PROSITE" id="PS01124"/>
    </source>
</evidence>
<dbReference type="Proteomes" id="UP000318878">
    <property type="component" value="Unassembled WGS sequence"/>
</dbReference>
<dbReference type="EMBL" id="SJPF01000004">
    <property type="protein sequence ID" value="TWT31805.1"/>
    <property type="molecule type" value="Genomic_DNA"/>
</dbReference>
<dbReference type="OrthoDB" id="9795616at2"/>
<evidence type="ECO:0000256" key="1">
    <source>
        <dbReference type="ARBA" id="ARBA00023015"/>
    </source>
</evidence>
<dbReference type="RefSeq" id="WP_146434238.1">
    <property type="nucleotide sequence ID" value="NZ_SJPF01000004.1"/>
</dbReference>
<name>A0A5C5V271_9BACT</name>
<dbReference type="Pfam" id="PF13377">
    <property type="entry name" value="Peripla_BP_3"/>
    <property type="match status" value="1"/>
</dbReference>
<dbReference type="SUPFAM" id="SSF46689">
    <property type="entry name" value="Homeodomain-like"/>
    <property type="match status" value="1"/>
</dbReference>
<organism evidence="5 6">
    <name type="scientific">Blastopirellula retiformator</name>
    <dbReference type="NCBI Taxonomy" id="2527970"/>
    <lineage>
        <taxon>Bacteria</taxon>
        <taxon>Pseudomonadati</taxon>
        <taxon>Planctomycetota</taxon>
        <taxon>Planctomycetia</taxon>
        <taxon>Pirellulales</taxon>
        <taxon>Pirellulaceae</taxon>
        <taxon>Blastopirellula</taxon>
    </lineage>
</organism>
<keyword evidence="2" id="KW-0238">DNA-binding</keyword>
<dbReference type="InterPro" id="IPR054031">
    <property type="entry name" value="XylR_PBP1"/>
</dbReference>
<dbReference type="Pfam" id="PF22177">
    <property type="entry name" value="PBP1_XylR"/>
    <property type="match status" value="1"/>
</dbReference>
<dbReference type="PROSITE" id="PS01124">
    <property type="entry name" value="HTH_ARAC_FAMILY_2"/>
    <property type="match status" value="1"/>
</dbReference>
<dbReference type="AlphaFoldDB" id="A0A5C5V271"/>
<accession>A0A5C5V271</accession>
<dbReference type="CDD" id="cd01543">
    <property type="entry name" value="PBP1_XylR"/>
    <property type="match status" value="1"/>
</dbReference>
<evidence type="ECO:0000313" key="6">
    <source>
        <dbReference type="Proteomes" id="UP000318878"/>
    </source>
</evidence>
<dbReference type="PROSITE" id="PS00041">
    <property type="entry name" value="HTH_ARAC_FAMILY_1"/>
    <property type="match status" value="1"/>
</dbReference>
<dbReference type="GO" id="GO:0003700">
    <property type="term" value="F:DNA-binding transcription factor activity"/>
    <property type="evidence" value="ECO:0007669"/>
    <property type="project" value="InterPro"/>
</dbReference>
<dbReference type="Gene3D" id="3.40.50.2300">
    <property type="match status" value="2"/>
</dbReference>
<keyword evidence="3" id="KW-0804">Transcription</keyword>
<evidence type="ECO:0000256" key="3">
    <source>
        <dbReference type="ARBA" id="ARBA00023163"/>
    </source>
</evidence>
<dbReference type="InterPro" id="IPR028082">
    <property type="entry name" value="Peripla_BP_I"/>
</dbReference>
<dbReference type="InterPro" id="IPR046335">
    <property type="entry name" value="LacI/GalR-like_sensor"/>
</dbReference>
<keyword evidence="6" id="KW-1185">Reference proteome</keyword>
<dbReference type="SMART" id="SM00342">
    <property type="entry name" value="HTH_ARAC"/>
    <property type="match status" value="1"/>
</dbReference>
<evidence type="ECO:0000313" key="5">
    <source>
        <dbReference type="EMBL" id="TWT31805.1"/>
    </source>
</evidence>
<dbReference type="InterPro" id="IPR018060">
    <property type="entry name" value="HTH_AraC"/>
</dbReference>
<comment type="caution">
    <text evidence="5">The sequence shown here is derived from an EMBL/GenBank/DDBJ whole genome shotgun (WGS) entry which is preliminary data.</text>
</comment>
<evidence type="ECO:0000256" key="2">
    <source>
        <dbReference type="ARBA" id="ARBA00023125"/>
    </source>
</evidence>